<gene>
    <name evidence="1" type="ORF">PEV8663_00828</name>
</gene>
<evidence type="ECO:0000313" key="1">
    <source>
        <dbReference type="EMBL" id="SMX36499.1"/>
    </source>
</evidence>
<organism evidence="1 2">
    <name type="scientific">Pelagimonas varians</name>
    <dbReference type="NCBI Taxonomy" id="696760"/>
    <lineage>
        <taxon>Bacteria</taxon>
        <taxon>Pseudomonadati</taxon>
        <taxon>Pseudomonadota</taxon>
        <taxon>Alphaproteobacteria</taxon>
        <taxon>Rhodobacterales</taxon>
        <taxon>Roseobacteraceae</taxon>
        <taxon>Pelagimonas</taxon>
    </lineage>
</organism>
<protein>
    <submittedName>
        <fullName evidence="1">Uncharacterized protein</fullName>
    </submittedName>
</protein>
<accession>A0A238K0T0</accession>
<dbReference type="AlphaFoldDB" id="A0A238K0T0"/>
<name>A0A238K0T0_9RHOB</name>
<dbReference type="RefSeq" id="WP_097803349.1">
    <property type="nucleotide sequence ID" value="NZ_FXYH01000002.1"/>
</dbReference>
<dbReference type="EMBL" id="FXYH01000002">
    <property type="protein sequence ID" value="SMX36499.1"/>
    <property type="molecule type" value="Genomic_DNA"/>
</dbReference>
<reference evidence="1 2" key="1">
    <citation type="submission" date="2017-05" db="EMBL/GenBank/DDBJ databases">
        <authorList>
            <person name="Song R."/>
            <person name="Chenine A.L."/>
            <person name="Ruprecht R.M."/>
        </authorList>
    </citation>
    <scope>NUCLEOTIDE SEQUENCE [LARGE SCALE GENOMIC DNA]</scope>
    <source>
        <strain evidence="1 2">CECT 8663</strain>
    </source>
</reference>
<sequence>MRSPINAPILATACVIGLGIFAQSVSTGEPYEGPLVKMWNAAFQSDPLDTVARPSFDLHGPQKDEAGHWL</sequence>
<keyword evidence="2" id="KW-1185">Reference proteome</keyword>
<proteinExistence type="predicted"/>
<dbReference type="Proteomes" id="UP000220836">
    <property type="component" value="Unassembled WGS sequence"/>
</dbReference>
<evidence type="ECO:0000313" key="2">
    <source>
        <dbReference type="Proteomes" id="UP000220836"/>
    </source>
</evidence>